<organism evidence="1 2">
    <name type="scientific">Trifolium medium</name>
    <dbReference type="NCBI Taxonomy" id="97028"/>
    <lineage>
        <taxon>Eukaryota</taxon>
        <taxon>Viridiplantae</taxon>
        <taxon>Streptophyta</taxon>
        <taxon>Embryophyta</taxon>
        <taxon>Tracheophyta</taxon>
        <taxon>Spermatophyta</taxon>
        <taxon>Magnoliopsida</taxon>
        <taxon>eudicotyledons</taxon>
        <taxon>Gunneridae</taxon>
        <taxon>Pentapetalae</taxon>
        <taxon>rosids</taxon>
        <taxon>fabids</taxon>
        <taxon>Fabales</taxon>
        <taxon>Fabaceae</taxon>
        <taxon>Papilionoideae</taxon>
        <taxon>50 kb inversion clade</taxon>
        <taxon>NPAAA clade</taxon>
        <taxon>Hologalegina</taxon>
        <taxon>IRL clade</taxon>
        <taxon>Trifolieae</taxon>
        <taxon>Trifolium</taxon>
    </lineage>
</organism>
<reference evidence="1 2" key="1">
    <citation type="journal article" date="2018" name="Front. Plant Sci.">
        <title>Red Clover (Trifolium pratense) and Zigzag Clover (T. medium) - A Picture of Genomic Similarities and Differences.</title>
        <authorList>
            <person name="Dluhosova J."/>
            <person name="Istvanek J."/>
            <person name="Nedelnik J."/>
            <person name="Repkova J."/>
        </authorList>
    </citation>
    <scope>NUCLEOTIDE SEQUENCE [LARGE SCALE GENOMIC DNA]</scope>
    <source>
        <strain evidence="2">cv. 10/8</strain>
        <tissue evidence="1">Leaf</tissue>
    </source>
</reference>
<dbReference type="Proteomes" id="UP000265520">
    <property type="component" value="Unassembled WGS sequence"/>
</dbReference>
<sequence>RAWIAARIRLLWESTVRPKMVTFSGREESEIRVWTTPVAETAEILRWWRDPTRKC</sequence>
<dbReference type="AlphaFoldDB" id="A0A392V9T8"/>
<comment type="caution">
    <text evidence="1">The sequence shown here is derived from an EMBL/GenBank/DDBJ whole genome shotgun (WGS) entry which is preliminary data.</text>
</comment>
<dbReference type="EMBL" id="LXQA011071541">
    <property type="protein sequence ID" value="MCI83625.1"/>
    <property type="molecule type" value="Genomic_DNA"/>
</dbReference>
<evidence type="ECO:0000313" key="1">
    <source>
        <dbReference type="EMBL" id="MCI83625.1"/>
    </source>
</evidence>
<name>A0A392V9T8_9FABA</name>
<keyword evidence="2" id="KW-1185">Reference proteome</keyword>
<protein>
    <submittedName>
        <fullName evidence="1">Uncharacterized protein</fullName>
    </submittedName>
</protein>
<proteinExistence type="predicted"/>
<feature type="non-terminal residue" evidence="1">
    <location>
        <position position="1"/>
    </location>
</feature>
<accession>A0A392V9T8</accession>
<evidence type="ECO:0000313" key="2">
    <source>
        <dbReference type="Proteomes" id="UP000265520"/>
    </source>
</evidence>